<evidence type="ECO:0000256" key="2">
    <source>
        <dbReference type="ARBA" id="ARBA00007639"/>
    </source>
</evidence>
<evidence type="ECO:0000256" key="3">
    <source>
        <dbReference type="ARBA" id="ARBA00022729"/>
    </source>
</evidence>
<dbReference type="EMBL" id="NIHM01000002">
    <property type="protein sequence ID" value="PLT57904.1"/>
    <property type="molecule type" value="Genomic_DNA"/>
</dbReference>
<dbReference type="PANTHER" id="PTHR46847:SF1">
    <property type="entry name" value="D-ALLOSE-BINDING PERIPLASMIC PROTEIN-RELATED"/>
    <property type="match status" value="1"/>
</dbReference>
<dbReference type="InterPro" id="IPR025997">
    <property type="entry name" value="SBP_2_dom"/>
</dbReference>
<sequence length="386" mass="41768">MTRKLRAVIPAILCVALAASACSKKEETPTFTGDKTEEPSYQANLDFVTPAAYSNIQGLNLEPGTYISIIGKDENSSYWKEVKKGVEQAVKDLNKTFGYSGEDKIKATFNAPDGEDIDEQVNILDEELARYPDALGIASIDEDACKVQFDAAAENGIPVIALDSGNTYQGIQCTVKTNNTEAAKTVAYQLCNGIEDAGEVLLLASDSNSEAAKERLAGFQEEIKSGHPNVQIVDTIYCDQMDDLKKEIAEQKNAAKKAEEPEITADDLSDEDVILYYMEQHPNLKGMFGTNVTAVQLGLSALKEAEKTDDIVLTGFDAGEAQIEALKNGEIEGLAVQNPFGIGYASVVAAARSILQTGNEALVDTGYVWVTNENMEDASIKNMLYK</sequence>
<keyword evidence="3 4" id="KW-0732">Signal</keyword>
<dbReference type="InterPro" id="IPR028082">
    <property type="entry name" value="Peripla_BP_I"/>
</dbReference>
<gene>
    <name evidence="6" type="ORF">CDL18_02825</name>
</gene>
<evidence type="ECO:0000313" key="7">
    <source>
        <dbReference type="Proteomes" id="UP000234849"/>
    </source>
</evidence>
<evidence type="ECO:0000256" key="4">
    <source>
        <dbReference type="SAM" id="SignalP"/>
    </source>
</evidence>
<feature type="domain" description="Periplasmic binding protein" evidence="5">
    <location>
        <begin position="67"/>
        <end position="352"/>
    </location>
</feature>
<comment type="caution">
    <text evidence="6">The sequence shown here is derived from an EMBL/GenBank/DDBJ whole genome shotgun (WGS) entry which is preliminary data.</text>
</comment>
<dbReference type="SUPFAM" id="SSF53822">
    <property type="entry name" value="Periplasmic binding protein-like I"/>
    <property type="match status" value="1"/>
</dbReference>
<dbReference type="GO" id="GO:0030246">
    <property type="term" value="F:carbohydrate binding"/>
    <property type="evidence" value="ECO:0007669"/>
    <property type="project" value="UniProtKB-ARBA"/>
</dbReference>
<dbReference type="Gene3D" id="3.40.50.2300">
    <property type="match status" value="2"/>
</dbReference>
<protein>
    <submittedName>
        <fullName evidence="6">Sugar ABC transporter substrate-binding protein</fullName>
    </submittedName>
</protein>
<proteinExistence type="inferred from homology"/>
<evidence type="ECO:0000313" key="6">
    <source>
        <dbReference type="EMBL" id="PLT57904.1"/>
    </source>
</evidence>
<comment type="similarity">
    <text evidence="2">Belongs to the bacterial solute-binding protein 2 family.</text>
</comment>
<dbReference type="GO" id="GO:0030313">
    <property type="term" value="C:cell envelope"/>
    <property type="evidence" value="ECO:0007669"/>
    <property type="project" value="UniProtKB-SubCell"/>
</dbReference>
<name>A0A2N5NM14_MEDGN</name>
<organism evidence="6 7">
    <name type="scientific">Mediterraneibacter gnavus</name>
    <name type="common">Ruminococcus gnavus</name>
    <dbReference type="NCBI Taxonomy" id="33038"/>
    <lineage>
        <taxon>Bacteria</taxon>
        <taxon>Bacillati</taxon>
        <taxon>Bacillota</taxon>
        <taxon>Clostridia</taxon>
        <taxon>Lachnospirales</taxon>
        <taxon>Lachnospiraceae</taxon>
        <taxon>Mediterraneibacter</taxon>
    </lineage>
</organism>
<accession>A0A2N5NM14</accession>
<evidence type="ECO:0000259" key="5">
    <source>
        <dbReference type="Pfam" id="PF13407"/>
    </source>
</evidence>
<dbReference type="Proteomes" id="UP000234849">
    <property type="component" value="Unassembled WGS sequence"/>
</dbReference>
<comment type="subcellular location">
    <subcellularLocation>
        <location evidence="1">Cell envelope</location>
    </subcellularLocation>
</comment>
<dbReference type="PROSITE" id="PS51257">
    <property type="entry name" value="PROKAR_LIPOPROTEIN"/>
    <property type="match status" value="1"/>
</dbReference>
<reference evidence="6 7" key="1">
    <citation type="journal article" date="2017" name="Genome Med.">
        <title>A novel Ruminococcus gnavus clade enriched in inflammatory bowel disease patients.</title>
        <authorList>
            <person name="Hall A.B."/>
            <person name="Yassour M."/>
            <person name="Sauk J."/>
            <person name="Garner A."/>
            <person name="Jiang X."/>
            <person name="Arthur T."/>
            <person name="Lagoudas G.K."/>
            <person name="Vatanen T."/>
            <person name="Fornelos N."/>
            <person name="Wilson R."/>
            <person name="Bertha M."/>
            <person name="Cohen M."/>
            <person name="Garber J."/>
            <person name="Khalili H."/>
            <person name="Gevers D."/>
            <person name="Ananthakrishnan A.N."/>
            <person name="Kugathasan S."/>
            <person name="Lander E.S."/>
            <person name="Blainey P."/>
            <person name="Vlamakis H."/>
            <person name="Xavier R.J."/>
            <person name="Huttenhower C."/>
        </authorList>
    </citation>
    <scope>NUCLEOTIDE SEQUENCE [LARGE SCALE GENOMIC DNA]</scope>
    <source>
        <strain evidence="6 7">RJX1118</strain>
    </source>
</reference>
<dbReference type="PANTHER" id="PTHR46847">
    <property type="entry name" value="D-ALLOSE-BINDING PERIPLASMIC PROTEIN-RELATED"/>
    <property type="match status" value="1"/>
</dbReference>
<feature type="chain" id="PRO_5014678754" evidence="4">
    <location>
        <begin position="22"/>
        <end position="386"/>
    </location>
</feature>
<dbReference type="AlphaFoldDB" id="A0A2N5NM14"/>
<dbReference type="RefSeq" id="WP_101879142.1">
    <property type="nucleotide sequence ID" value="NZ_NIHM01000002.1"/>
</dbReference>
<feature type="signal peptide" evidence="4">
    <location>
        <begin position="1"/>
        <end position="21"/>
    </location>
</feature>
<dbReference type="Pfam" id="PF13407">
    <property type="entry name" value="Peripla_BP_4"/>
    <property type="match status" value="1"/>
</dbReference>
<evidence type="ECO:0000256" key="1">
    <source>
        <dbReference type="ARBA" id="ARBA00004196"/>
    </source>
</evidence>